<proteinExistence type="predicted"/>
<dbReference type="EMBL" id="LNIX01000019">
    <property type="protein sequence ID" value="OXA44519.1"/>
    <property type="molecule type" value="Genomic_DNA"/>
</dbReference>
<keyword evidence="2" id="KW-1185">Reference proteome</keyword>
<accession>A0A226DH70</accession>
<comment type="caution">
    <text evidence="1">The sequence shown here is derived from an EMBL/GenBank/DDBJ whole genome shotgun (WGS) entry which is preliminary data.</text>
</comment>
<keyword evidence="1" id="KW-0378">Hydrolase</keyword>
<evidence type="ECO:0000313" key="1">
    <source>
        <dbReference type="EMBL" id="OXA44519.1"/>
    </source>
</evidence>
<dbReference type="Proteomes" id="UP000198287">
    <property type="component" value="Unassembled WGS sequence"/>
</dbReference>
<organism evidence="1 2">
    <name type="scientific">Folsomia candida</name>
    <name type="common">Springtail</name>
    <dbReference type="NCBI Taxonomy" id="158441"/>
    <lineage>
        <taxon>Eukaryota</taxon>
        <taxon>Metazoa</taxon>
        <taxon>Ecdysozoa</taxon>
        <taxon>Arthropoda</taxon>
        <taxon>Hexapoda</taxon>
        <taxon>Collembola</taxon>
        <taxon>Entomobryomorpha</taxon>
        <taxon>Isotomoidea</taxon>
        <taxon>Isotomidae</taxon>
        <taxon>Proisotominae</taxon>
        <taxon>Folsomia</taxon>
    </lineage>
</organism>
<dbReference type="OMA" id="ICEHANE"/>
<dbReference type="PANTHER" id="PTHR11373:SF4">
    <property type="entry name" value="DEOXYNUCLEOSIDE TRIPHOSPHATE TRIPHOSPHOHYDROLASE SAMHD1"/>
    <property type="match status" value="1"/>
</dbReference>
<dbReference type="OrthoDB" id="9991235at2759"/>
<dbReference type="Gene3D" id="1.10.3210.10">
    <property type="entry name" value="Hypothetical protein af1432"/>
    <property type="match status" value="1"/>
</dbReference>
<dbReference type="PANTHER" id="PTHR11373">
    <property type="entry name" value="DEOXYNUCLEOSIDE TRIPHOSPHATE TRIPHOSPHOHYDROLASE"/>
    <property type="match status" value="1"/>
</dbReference>
<gene>
    <name evidence="1" type="ORF">Fcan01_20471</name>
</gene>
<dbReference type="GO" id="GO:0008832">
    <property type="term" value="F:dGTPase activity"/>
    <property type="evidence" value="ECO:0007669"/>
    <property type="project" value="TreeGrafter"/>
</dbReference>
<dbReference type="GO" id="GO:0005634">
    <property type="term" value="C:nucleus"/>
    <property type="evidence" value="ECO:0007669"/>
    <property type="project" value="TreeGrafter"/>
</dbReference>
<dbReference type="AlphaFoldDB" id="A0A226DH70"/>
<dbReference type="GO" id="GO:0006203">
    <property type="term" value="P:dGTP catabolic process"/>
    <property type="evidence" value="ECO:0007669"/>
    <property type="project" value="TreeGrafter"/>
</dbReference>
<sequence>MNSETCCHGISDVIHSDLKLPEACYKIIDTFQFQRLRLIKQLGTGSRVYPSASHTRFEHAIGASHLAGKYGKMLQSKQPELHITETDVTSLYLAGLTRDLGGGPLASVWTEFMTRTGQVNYSPGVMSTRMLDYVMEQNDLTVEMLGLRSVEDIVFVKELVLGKPLDGGNEFKGRGRDKWFLYQIVTNLATTIDTATFDATLRDANYLNLKTAFDTDLIMNNTYVSKAKEEAESTLTYAHSILDNLLEFGRAREQLYFFLGGRKVVRVIEEMMIDVLIAADEHFIVTGKDGQRFKLSNAHEDLAAFCKLTDTIVDQIYNWGNGGDRAKRLLDDIMRRKLYQFVNSVTDLTAESMEMSAFVAKLQAINPTQVVIIKTTRGFYPNDEDNPLNKALFYGKQNKEHTFRASFATTLRKAQNGRLYIVLRPGYALTPMGGCATPTERGDCGDGEDLDLLKERVKKYLAECGTCIKIGL</sequence>
<name>A0A226DH70_FOLCA</name>
<dbReference type="InterPro" id="IPR050135">
    <property type="entry name" value="dGTPase-like"/>
</dbReference>
<reference evidence="1 2" key="1">
    <citation type="submission" date="2015-12" db="EMBL/GenBank/DDBJ databases">
        <title>The genome of Folsomia candida.</title>
        <authorList>
            <person name="Faddeeva A."/>
            <person name="Derks M.F."/>
            <person name="Anvar Y."/>
            <person name="Smit S."/>
            <person name="Van Straalen N."/>
            <person name="Roelofs D."/>
        </authorList>
    </citation>
    <scope>NUCLEOTIDE SEQUENCE [LARGE SCALE GENOMIC DNA]</scope>
    <source>
        <strain evidence="1 2">VU population</strain>
        <tissue evidence="1">Whole body</tissue>
    </source>
</reference>
<dbReference type="SUPFAM" id="SSF109604">
    <property type="entry name" value="HD-domain/PDEase-like"/>
    <property type="match status" value="1"/>
</dbReference>
<protein>
    <submittedName>
        <fullName evidence="1">Deoxynucleoside triphosphate triphosphohydrolase SAMHD1</fullName>
    </submittedName>
</protein>
<evidence type="ECO:0000313" key="2">
    <source>
        <dbReference type="Proteomes" id="UP000198287"/>
    </source>
</evidence>